<name>A0A3B0CF91_9BACL</name>
<accession>A0A3B0CF91</accession>
<proteinExistence type="predicted"/>
<dbReference type="AlphaFoldDB" id="A0A3B0CF91"/>
<comment type="caution">
    <text evidence="1">The sequence shown here is derived from an EMBL/GenBank/DDBJ whole genome shotgun (WGS) entry which is preliminary data.</text>
</comment>
<organism evidence="1 2">
    <name type="scientific">Paenibacillus ginsengarvi</name>
    <dbReference type="NCBI Taxonomy" id="400777"/>
    <lineage>
        <taxon>Bacteria</taxon>
        <taxon>Bacillati</taxon>
        <taxon>Bacillota</taxon>
        <taxon>Bacilli</taxon>
        <taxon>Bacillales</taxon>
        <taxon>Paenibacillaceae</taxon>
        <taxon>Paenibacillus</taxon>
    </lineage>
</organism>
<dbReference type="EMBL" id="RBAH01000007">
    <property type="protein sequence ID" value="RKN84635.1"/>
    <property type="molecule type" value="Genomic_DNA"/>
</dbReference>
<dbReference type="RefSeq" id="WP_120747378.1">
    <property type="nucleotide sequence ID" value="NZ_RBAH01000007.1"/>
</dbReference>
<dbReference type="Pfam" id="PF11167">
    <property type="entry name" value="DUF2953"/>
    <property type="match status" value="1"/>
</dbReference>
<gene>
    <name evidence="1" type="ORF">D7M11_11615</name>
</gene>
<dbReference type="InterPro" id="IPR021338">
    <property type="entry name" value="DUF2953"/>
</dbReference>
<evidence type="ECO:0000313" key="2">
    <source>
        <dbReference type="Proteomes" id="UP000282311"/>
    </source>
</evidence>
<reference evidence="1 2" key="1">
    <citation type="journal article" date="2007" name="Int. J. Syst. Evol. Microbiol.">
        <title>Paenibacillus ginsengarvi sp. nov., isolated from soil from ginseng cultivation.</title>
        <authorList>
            <person name="Yoon M.H."/>
            <person name="Ten L.N."/>
            <person name="Im W.T."/>
        </authorList>
    </citation>
    <scope>NUCLEOTIDE SEQUENCE [LARGE SCALE GENOMIC DNA]</scope>
    <source>
        <strain evidence="1 2">KCTC 13059</strain>
    </source>
</reference>
<protein>
    <submittedName>
        <fullName evidence="1">DUF2953 domain-containing protein</fullName>
    </submittedName>
</protein>
<keyword evidence="2" id="KW-1185">Reference proteome</keyword>
<evidence type="ECO:0000313" key="1">
    <source>
        <dbReference type="EMBL" id="RKN84635.1"/>
    </source>
</evidence>
<dbReference type="OrthoDB" id="1683589at2"/>
<dbReference type="Proteomes" id="UP000282311">
    <property type="component" value="Unassembled WGS sequence"/>
</dbReference>
<sequence>MIWAWLIAGILLTGMLLFVCSSIAVRLRVSRQAWNDEITIDVKGCYGLIRFRYSVPKLIWNENGLHVKTKTVNSNSKRTMNDQKVTITREKIEEYFHMAKELLAHTVQLTEWMRKVLARVVCKDLRWTTHIGLGDAADTAVTTGIVWGVKTSVVSYLFRHVRPETMPQLSVQPHFNSLKFVTEANVLFKIKTVYALYAGIVLIHRILKVKGGFRFWQKLLFRPS</sequence>